<dbReference type="SUPFAM" id="SSF141322">
    <property type="entry name" value="NfeD domain-like"/>
    <property type="match status" value="1"/>
</dbReference>
<dbReference type="Proteomes" id="UP000612362">
    <property type="component" value="Unassembled WGS sequence"/>
</dbReference>
<dbReference type="Gene3D" id="2.40.50.140">
    <property type="entry name" value="Nucleic acid-binding proteins"/>
    <property type="match status" value="1"/>
</dbReference>
<keyword evidence="10" id="KW-1185">Reference proteome</keyword>
<keyword evidence="2 5" id="KW-0812">Transmembrane</keyword>
<evidence type="ECO:0000313" key="10">
    <source>
        <dbReference type="Proteomes" id="UP000612362"/>
    </source>
</evidence>
<feature type="transmembrane region" description="Helical" evidence="5">
    <location>
        <begin position="355"/>
        <end position="376"/>
    </location>
</feature>
<feature type="transmembrane region" description="Helical" evidence="5">
    <location>
        <begin position="298"/>
        <end position="315"/>
    </location>
</feature>
<reference evidence="9" key="1">
    <citation type="submission" date="2020-10" db="EMBL/GenBank/DDBJ databases">
        <title>Taxonomic study of unclassified bacteria belonging to the class Ktedonobacteria.</title>
        <authorList>
            <person name="Yabe S."/>
            <person name="Wang C.M."/>
            <person name="Zheng Y."/>
            <person name="Sakai Y."/>
            <person name="Cavaletti L."/>
            <person name="Monciardini P."/>
            <person name="Donadio S."/>
        </authorList>
    </citation>
    <scope>NUCLEOTIDE SEQUENCE</scope>
    <source>
        <strain evidence="9">SOSP1-1</strain>
    </source>
</reference>
<dbReference type="InterPro" id="IPR002810">
    <property type="entry name" value="NfeD-like_C"/>
</dbReference>
<dbReference type="RefSeq" id="WP_220192345.1">
    <property type="nucleotide sequence ID" value="NZ_BNJF01000001.1"/>
</dbReference>
<evidence type="ECO:0000256" key="5">
    <source>
        <dbReference type="SAM" id="Phobius"/>
    </source>
</evidence>
<dbReference type="PANTHER" id="PTHR33507">
    <property type="entry name" value="INNER MEMBRANE PROTEIN YBBJ"/>
    <property type="match status" value="1"/>
</dbReference>
<feature type="transmembrane region" description="Helical" evidence="5">
    <location>
        <begin position="322"/>
        <end position="339"/>
    </location>
</feature>
<comment type="subcellular location">
    <subcellularLocation>
        <location evidence="1">Membrane</location>
        <topology evidence="1">Multi-pass membrane protein</topology>
    </subcellularLocation>
</comment>
<feature type="domain" description="NfeD-like C-terminal" evidence="6">
    <location>
        <begin position="387"/>
        <end position="445"/>
    </location>
</feature>
<keyword evidence="3 5" id="KW-1133">Transmembrane helix</keyword>
<evidence type="ECO:0000259" key="8">
    <source>
        <dbReference type="Pfam" id="PF25145"/>
    </source>
</evidence>
<comment type="caution">
    <text evidence="9">The sequence shown here is derived from an EMBL/GenBank/DDBJ whole genome shotgun (WGS) entry which is preliminary data.</text>
</comment>
<name>A0A8J3HT87_9CHLR</name>
<dbReference type="Pfam" id="PF01957">
    <property type="entry name" value="NfeD"/>
    <property type="match status" value="1"/>
</dbReference>
<dbReference type="PANTHER" id="PTHR33507:SF4">
    <property type="entry name" value="NODULATION COMPETITIVENESS PROTEIN NFED"/>
    <property type="match status" value="1"/>
</dbReference>
<proteinExistence type="predicted"/>
<evidence type="ECO:0000259" key="7">
    <source>
        <dbReference type="Pfam" id="PF24961"/>
    </source>
</evidence>
<sequence>MSGFYQRIRVGFIIVFGLMCLLGITSTSVQGKEFESAHVDRVILNSEINSASLRLLTRGLERASSDGAHMLIVEIDSPGGDLDSMKSMTQKILASSIPVVAYVTPGGGRAASAAAFITLSAHVAAMSPTTRIGAASPVTSTGSDIGSTLKAKITNDLVASMTSIQQRYGRNIPLATRMVTQASSYDDATAIREHVVDLGAPNLGVLLQQLNGRQIRMYSGQTVTLSTAGVTVQDVSETPVGVLYTFLLNPTVIFLLFIVAMVGLYLEISHPGAIAPGVTGSIALLLFLFGAGSLSPNWAGLALMGLSFVLLVLDVRLSTHGVLTLGAALSLVVGSLIFFDSGSSGPYSGAQLNPWFIYGAGAVVVLLGLTIVVFAARVRRMKARSGVEGMVGAHVVALTPLTPEGRVRYQGENWAATLDSSDQIVDSGVNLEIVAVERLLLHVRPVVTYMRDDDKIAPPD</sequence>
<evidence type="ECO:0000256" key="2">
    <source>
        <dbReference type="ARBA" id="ARBA00022692"/>
    </source>
</evidence>
<evidence type="ECO:0000256" key="3">
    <source>
        <dbReference type="ARBA" id="ARBA00022989"/>
    </source>
</evidence>
<dbReference type="AlphaFoldDB" id="A0A8J3HT87"/>
<keyword evidence="9" id="KW-0378">Hydrolase</keyword>
<dbReference type="InterPro" id="IPR056739">
    <property type="entry name" value="NfeD_membrane"/>
</dbReference>
<gene>
    <name evidence="9" type="ORF">KSX_10090</name>
</gene>
<feature type="transmembrane region" description="Helical" evidence="5">
    <location>
        <begin position="273"/>
        <end position="292"/>
    </location>
</feature>
<feature type="domain" description="NfeD integral membrane" evidence="7">
    <location>
        <begin position="252"/>
        <end position="372"/>
    </location>
</feature>
<feature type="transmembrane region" description="Helical" evidence="5">
    <location>
        <begin position="242"/>
        <end position="266"/>
    </location>
</feature>
<organism evidence="9 10">
    <name type="scientific">Ktedonospora formicarum</name>
    <dbReference type="NCBI Taxonomy" id="2778364"/>
    <lineage>
        <taxon>Bacteria</taxon>
        <taxon>Bacillati</taxon>
        <taxon>Chloroflexota</taxon>
        <taxon>Ktedonobacteria</taxon>
        <taxon>Ktedonobacterales</taxon>
        <taxon>Ktedonobacteraceae</taxon>
        <taxon>Ktedonospora</taxon>
    </lineage>
</organism>
<evidence type="ECO:0000256" key="1">
    <source>
        <dbReference type="ARBA" id="ARBA00004141"/>
    </source>
</evidence>
<dbReference type="InterPro" id="IPR012340">
    <property type="entry name" value="NA-bd_OB-fold"/>
</dbReference>
<dbReference type="InterPro" id="IPR056738">
    <property type="entry name" value="NfeD1b_N"/>
</dbReference>
<dbReference type="Pfam" id="PF25145">
    <property type="entry name" value="NfeD1b_N"/>
    <property type="match status" value="1"/>
</dbReference>
<dbReference type="InterPro" id="IPR052165">
    <property type="entry name" value="Membrane_assoc_protease"/>
</dbReference>
<evidence type="ECO:0000259" key="6">
    <source>
        <dbReference type="Pfam" id="PF01957"/>
    </source>
</evidence>
<evidence type="ECO:0000313" key="9">
    <source>
        <dbReference type="EMBL" id="GHO42846.1"/>
    </source>
</evidence>
<dbReference type="InterPro" id="IPR029045">
    <property type="entry name" value="ClpP/crotonase-like_dom_sf"/>
</dbReference>
<dbReference type="Pfam" id="PF24961">
    <property type="entry name" value="NfeD_membrane"/>
    <property type="match status" value="1"/>
</dbReference>
<evidence type="ECO:0000256" key="4">
    <source>
        <dbReference type="ARBA" id="ARBA00023136"/>
    </source>
</evidence>
<protein>
    <submittedName>
        <fullName evidence="9">Serine protease</fullName>
    </submittedName>
</protein>
<keyword evidence="4 5" id="KW-0472">Membrane</keyword>
<feature type="domain" description="NfeD1b N-terminal" evidence="8">
    <location>
        <begin position="42"/>
        <end position="199"/>
    </location>
</feature>
<dbReference type="GO" id="GO:0016020">
    <property type="term" value="C:membrane"/>
    <property type="evidence" value="ECO:0007669"/>
    <property type="project" value="UniProtKB-SubCell"/>
</dbReference>
<dbReference type="GO" id="GO:0008233">
    <property type="term" value="F:peptidase activity"/>
    <property type="evidence" value="ECO:0007669"/>
    <property type="project" value="UniProtKB-KW"/>
</dbReference>
<dbReference type="GO" id="GO:0006508">
    <property type="term" value="P:proteolysis"/>
    <property type="evidence" value="ECO:0007669"/>
    <property type="project" value="UniProtKB-KW"/>
</dbReference>
<keyword evidence="9" id="KW-0645">Protease</keyword>
<dbReference type="SUPFAM" id="SSF52096">
    <property type="entry name" value="ClpP/crotonase"/>
    <property type="match status" value="1"/>
</dbReference>
<dbReference type="Gene3D" id="3.90.226.10">
    <property type="entry name" value="2-enoyl-CoA Hydratase, Chain A, domain 1"/>
    <property type="match status" value="1"/>
</dbReference>
<dbReference type="EMBL" id="BNJF01000001">
    <property type="protein sequence ID" value="GHO42846.1"/>
    <property type="molecule type" value="Genomic_DNA"/>
</dbReference>
<accession>A0A8J3HT87</accession>